<dbReference type="GO" id="GO:0000145">
    <property type="term" value="C:exocyst"/>
    <property type="evidence" value="ECO:0007669"/>
    <property type="project" value="TreeGrafter"/>
</dbReference>
<dbReference type="InterPro" id="IPR009976">
    <property type="entry name" value="Sec10-like"/>
</dbReference>
<dbReference type="Proteomes" id="UP001224775">
    <property type="component" value="Unassembled WGS sequence"/>
</dbReference>
<name>A0AAD8YFC6_9STRA</name>
<feature type="region of interest" description="Disordered" evidence="1">
    <location>
        <begin position="107"/>
        <end position="132"/>
    </location>
</feature>
<evidence type="ECO:0000256" key="1">
    <source>
        <dbReference type="SAM" id="MobiDB-lite"/>
    </source>
</evidence>
<dbReference type="GO" id="GO:0006887">
    <property type="term" value="P:exocytosis"/>
    <property type="evidence" value="ECO:0007669"/>
    <property type="project" value="TreeGrafter"/>
</dbReference>
<dbReference type="EMBL" id="JATAAI010000006">
    <property type="protein sequence ID" value="KAK1744828.1"/>
    <property type="molecule type" value="Genomic_DNA"/>
</dbReference>
<gene>
    <name evidence="2" type="ORF">QTG54_004119</name>
</gene>
<dbReference type="PANTHER" id="PTHR12100">
    <property type="entry name" value="SEC10"/>
    <property type="match status" value="1"/>
</dbReference>
<sequence>MSRQPRRAQGNADLNWSIVKGGATATTAASSLSSSSYPTLATSGGLYDLDTLNEDLVTAQRPSPSAFHDITEPKMDSLRALNKNKAAFKDMIRAADADVANHAARMRKLNESEGGGAGKDASSWREREERRRKWDAKADALKKEAPTILRLADTPIEGTQAEVTKERMARWQRALELYVTVQKKRGMRGGREEMLEALSQASQVCTNLLDQTSLASRDATDAMTEAEDAYHIRLEAHTMLADRVSEQAEKIEEQFRTNGRAALKIGQQLELAEAKKRQCDTASLLIRQWWMMENLAEQEELSGEELQVNEEVRGVIPSSSCRMDPLFTRPENSLEAAKALKALRTVVKSRGNSASGTLLDPMSRHRFDVTSKLIQRTSVALESRLLNSFSEIYVTGGTYDFSSPDAASRPGRLNWIQLRNLAMALSNFDGGRGLHKRYVQMVVSSRFPELHHGKSGNDDSDSDEDDDHLDMDSMRQKLPTYFIASMKFARTLLQRVISDPRDGLQARINDLLESIDRRGDFDAGTKKLDTFVVIHEKAAGLFTMLKDRHKPCSWPTTKEMSLSSSHRRGYLNLELRLLHHECCYCLDRTGAKLVIPKRGKDNGRHNQSMGQAGGPATYEAPVMPLDKHHLKKIGFSGLLNGVLKSSVLRQPLMHATDSLARARLMFGMGQGFGDMDSTARVITGIFSQMCTFYGNSFLFPIIEVLGDLLDTKPPAAPPNLPFDENSPAPDLGVDGSFWVGIERIHSAAKAFDRELWAEQRKGSERVWEILEATGLFGQAGKVQALVFMSRRVDYRVKVGNVIQKSAWVVELLEDLGVLTYRW</sequence>
<proteinExistence type="predicted"/>
<dbReference type="GO" id="GO:0006893">
    <property type="term" value="P:Golgi to plasma membrane transport"/>
    <property type="evidence" value="ECO:0007669"/>
    <property type="project" value="TreeGrafter"/>
</dbReference>
<protein>
    <submittedName>
        <fullName evidence="2">Exocyst complex component 5</fullName>
    </submittedName>
</protein>
<organism evidence="2 3">
    <name type="scientific">Skeletonema marinoi</name>
    <dbReference type="NCBI Taxonomy" id="267567"/>
    <lineage>
        <taxon>Eukaryota</taxon>
        <taxon>Sar</taxon>
        <taxon>Stramenopiles</taxon>
        <taxon>Ochrophyta</taxon>
        <taxon>Bacillariophyta</taxon>
        <taxon>Coscinodiscophyceae</taxon>
        <taxon>Thalassiosirophycidae</taxon>
        <taxon>Thalassiosirales</taxon>
        <taxon>Skeletonemataceae</taxon>
        <taxon>Skeletonema</taxon>
        <taxon>Skeletonema marinoi-dohrnii complex</taxon>
    </lineage>
</organism>
<reference evidence="2" key="1">
    <citation type="submission" date="2023-06" db="EMBL/GenBank/DDBJ databases">
        <title>Survivors Of The Sea: Transcriptome response of Skeletonema marinoi to long-term dormancy.</title>
        <authorList>
            <person name="Pinder M.I.M."/>
            <person name="Kourtchenko O."/>
            <person name="Robertson E.K."/>
            <person name="Larsson T."/>
            <person name="Maumus F."/>
            <person name="Osuna-Cruz C.M."/>
            <person name="Vancaester E."/>
            <person name="Stenow R."/>
            <person name="Vandepoele K."/>
            <person name="Ploug H."/>
            <person name="Bruchert V."/>
            <person name="Godhe A."/>
            <person name="Topel M."/>
        </authorList>
    </citation>
    <scope>NUCLEOTIDE SEQUENCE</scope>
    <source>
        <strain evidence="2">R05AC</strain>
    </source>
</reference>
<dbReference type="PANTHER" id="PTHR12100:SF0">
    <property type="entry name" value="EXOCYST COMPLEX COMPONENT 5"/>
    <property type="match status" value="1"/>
</dbReference>
<evidence type="ECO:0000313" key="2">
    <source>
        <dbReference type="EMBL" id="KAK1744828.1"/>
    </source>
</evidence>
<dbReference type="AlphaFoldDB" id="A0AAD8YFC6"/>
<accession>A0AAD8YFC6</accession>
<feature type="region of interest" description="Disordered" evidence="1">
    <location>
        <begin position="449"/>
        <end position="470"/>
    </location>
</feature>
<feature type="compositionally biased region" description="Basic and acidic residues" evidence="1">
    <location>
        <begin position="122"/>
        <end position="132"/>
    </location>
</feature>
<feature type="compositionally biased region" description="Acidic residues" evidence="1">
    <location>
        <begin position="458"/>
        <end position="469"/>
    </location>
</feature>
<evidence type="ECO:0000313" key="3">
    <source>
        <dbReference type="Proteomes" id="UP001224775"/>
    </source>
</evidence>
<comment type="caution">
    <text evidence="2">The sequence shown here is derived from an EMBL/GenBank/DDBJ whole genome shotgun (WGS) entry which is preliminary data.</text>
</comment>
<keyword evidence="3" id="KW-1185">Reference proteome</keyword>